<evidence type="ECO:0000313" key="1">
    <source>
        <dbReference type="EMBL" id="GIX93201.1"/>
    </source>
</evidence>
<proteinExistence type="predicted"/>
<protein>
    <submittedName>
        <fullName evidence="1">Uncharacterized protein</fullName>
    </submittedName>
</protein>
<organism evidence="1 2">
    <name type="scientific">Caerostris extrusa</name>
    <name type="common">Bark spider</name>
    <name type="synonym">Caerostris bankana</name>
    <dbReference type="NCBI Taxonomy" id="172846"/>
    <lineage>
        <taxon>Eukaryota</taxon>
        <taxon>Metazoa</taxon>
        <taxon>Ecdysozoa</taxon>
        <taxon>Arthropoda</taxon>
        <taxon>Chelicerata</taxon>
        <taxon>Arachnida</taxon>
        <taxon>Araneae</taxon>
        <taxon>Araneomorphae</taxon>
        <taxon>Entelegynae</taxon>
        <taxon>Araneoidea</taxon>
        <taxon>Araneidae</taxon>
        <taxon>Caerostris</taxon>
    </lineage>
</organism>
<name>A0AAV4PAL6_CAEEX</name>
<keyword evidence="2" id="KW-1185">Reference proteome</keyword>
<gene>
    <name evidence="1" type="ORF">CEXT_539111</name>
</gene>
<sequence length="98" mass="11651">MPSRDLRLIFRLMEGRKAHMKFMVHLWTRESSAQEELVLITRLMHKTISLEYSEKNKSDDKVTGQTTHLVCEKQRYEGETETGLDSSLSCSWDIWFIW</sequence>
<comment type="caution">
    <text evidence="1">The sequence shown here is derived from an EMBL/GenBank/DDBJ whole genome shotgun (WGS) entry which is preliminary data.</text>
</comment>
<dbReference type="EMBL" id="BPLR01004214">
    <property type="protein sequence ID" value="GIX93201.1"/>
    <property type="molecule type" value="Genomic_DNA"/>
</dbReference>
<accession>A0AAV4PAL6</accession>
<dbReference type="Proteomes" id="UP001054945">
    <property type="component" value="Unassembled WGS sequence"/>
</dbReference>
<evidence type="ECO:0000313" key="2">
    <source>
        <dbReference type="Proteomes" id="UP001054945"/>
    </source>
</evidence>
<reference evidence="1 2" key="1">
    <citation type="submission" date="2021-06" db="EMBL/GenBank/DDBJ databases">
        <title>Caerostris extrusa draft genome.</title>
        <authorList>
            <person name="Kono N."/>
            <person name="Arakawa K."/>
        </authorList>
    </citation>
    <scope>NUCLEOTIDE SEQUENCE [LARGE SCALE GENOMIC DNA]</scope>
</reference>
<dbReference type="AlphaFoldDB" id="A0AAV4PAL6"/>